<dbReference type="PIRSF" id="PIRSF000018">
    <property type="entry name" value="Mb_ADH_cyt_c"/>
    <property type="match status" value="1"/>
</dbReference>
<evidence type="ECO:0000256" key="6">
    <source>
        <dbReference type="ARBA" id="ARBA00022737"/>
    </source>
</evidence>
<evidence type="ECO:0000256" key="1">
    <source>
        <dbReference type="ARBA" id="ARBA00004236"/>
    </source>
</evidence>
<dbReference type="InterPro" id="IPR051459">
    <property type="entry name" value="Cytochrome_c-type_DH"/>
</dbReference>
<dbReference type="Pfam" id="PF13442">
    <property type="entry name" value="Cytochrome_CBB3"/>
    <property type="match status" value="2"/>
</dbReference>
<evidence type="ECO:0000313" key="12">
    <source>
        <dbReference type="EMBL" id="MFD1216812.1"/>
    </source>
</evidence>
<organism evidence="12 13">
    <name type="scientific">Microbulbifer celer</name>
    <dbReference type="NCBI Taxonomy" id="435905"/>
    <lineage>
        <taxon>Bacteria</taxon>
        <taxon>Pseudomonadati</taxon>
        <taxon>Pseudomonadota</taxon>
        <taxon>Gammaproteobacteria</taxon>
        <taxon>Cellvibrionales</taxon>
        <taxon>Microbulbiferaceae</taxon>
        <taxon>Microbulbifer</taxon>
    </lineage>
</organism>
<sequence length="434" mass="47022">MGPVKRGLLVAVLVVCGVAAAQEVWEHAGAEAVNKELNKPGLIDRGRYLAIAGDCQACHTQPGGTPFAGGRAMEIPLLGTLYTSNITPDLHQGIGGWSLEEFDRALREGIGRDGEHLYPAMPYASYARITDDDVRALYAYFLFGVKPVHQAPPENEIRWFLKPRWPLMIWNGLFLHQKPFEPDPEQSAAWNRGAYLVQGLAHCGECHTPRGVAFQEKAYDETDGGYLAGGPILDGWEAYNITPDPVSGIGQWTADELRRYLKTGHVNGLAQAGGPMAEVIENSLSKMTDADIDAMVTYIRSVPPVGGKAKTPRHGLGVPADGVITLRGNQFHEDIGAGGEDKADGARLYLGLCASCHGVDGMGSRDGYYPSLVHNSTIGALNDNNLRRAIYDGIRRTVDGHEKMMPGFGGQISTVEMKALVKYIREQFGADPAQ</sequence>
<evidence type="ECO:0000256" key="2">
    <source>
        <dbReference type="ARBA" id="ARBA00022475"/>
    </source>
</evidence>
<proteinExistence type="predicted"/>
<keyword evidence="8" id="KW-0472">Membrane</keyword>
<dbReference type="Proteomes" id="UP001597264">
    <property type="component" value="Unassembled WGS sequence"/>
</dbReference>
<evidence type="ECO:0000256" key="8">
    <source>
        <dbReference type="ARBA" id="ARBA00023136"/>
    </source>
</evidence>
<keyword evidence="13" id="KW-1185">Reference proteome</keyword>
<evidence type="ECO:0000256" key="5">
    <source>
        <dbReference type="ARBA" id="ARBA00022729"/>
    </source>
</evidence>
<keyword evidence="3 9" id="KW-0349">Heme</keyword>
<evidence type="ECO:0000256" key="7">
    <source>
        <dbReference type="ARBA" id="ARBA00023004"/>
    </source>
</evidence>
<accession>A0ABW3U8Q0</accession>
<dbReference type="PANTHER" id="PTHR35008">
    <property type="entry name" value="BLL4482 PROTEIN-RELATED"/>
    <property type="match status" value="1"/>
</dbReference>
<dbReference type="Gene3D" id="1.10.760.10">
    <property type="entry name" value="Cytochrome c-like domain"/>
    <property type="match status" value="3"/>
</dbReference>
<feature type="domain" description="Cytochrome c" evidence="11">
    <location>
        <begin position="188"/>
        <end position="303"/>
    </location>
</feature>
<comment type="caution">
    <text evidence="12">The sequence shown here is derived from an EMBL/GenBank/DDBJ whole genome shotgun (WGS) entry which is preliminary data.</text>
</comment>
<keyword evidence="6" id="KW-0677">Repeat</keyword>
<feature type="domain" description="Cytochrome c" evidence="11">
    <location>
        <begin position="41"/>
        <end position="145"/>
    </location>
</feature>
<dbReference type="InterPro" id="IPR014353">
    <property type="entry name" value="Membr-bd_ADH_cyt_c"/>
</dbReference>
<evidence type="ECO:0000256" key="10">
    <source>
        <dbReference type="SAM" id="SignalP"/>
    </source>
</evidence>
<keyword evidence="5 10" id="KW-0732">Signal</keyword>
<dbReference type="RefSeq" id="WP_230436954.1">
    <property type="nucleotide sequence ID" value="NZ_CP087715.1"/>
</dbReference>
<reference evidence="13" key="1">
    <citation type="journal article" date="2019" name="Int. J. Syst. Evol. Microbiol.">
        <title>The Global Catalogue of Microorganisms (GCM) 10K type strain sequencing project: providing services to taxonomists for standard genome sequencing and annotation.</title>
        <authorList>
            <consortium name="The Broad Institute Genomics Platform"/>
            <consortium name="The Broad Institute Genome Sequencing Center for Infectious Disease"/>
            <person name="Wu L."/>
            <person name="Ma J."/>
        </authorList>
    </citation>
    <scope>NUCLEOTIDE SEQUENCE [LARGE SCALE GENOMIC DNA]</scope>
    <source>
        <strain evidence="13">CCUG 54356</strain>
    </source>
</reference>
<name>A0ABW3U8Q0_9GAMM</name>
<feature type="chain" id="PRO_5045654571" evidence="10">
    <location>
        <begin position="22"/>
        <end position="434"/>
    </location>
</feature>
<gene>
    <name evidence="12" type="ORF">ACFQ2X_09390</name>
</gene>
<evidence type="ECO:0000256" key="4">
    <source>
        <dbReference type="ARBA" id="ARBA00022723"/>
    </source>
</evidence>
<dbReference type="InterPro" id="IPR009056">
    <property type="entry name" value="Cyt_c-like_dom"/>
</dbReference>
<dbReference type="PROSITE" id="PS51007">
    <property type="entry name" value="CYTC"/>
    <property type="match status" value="3"/>
</dbReference>
<evidence type="ECO:0000256" key="9">
    <source>
        <dbReference type="PROSITE-ProRule" id="PRU00433"/>
    </source>
</evidence>
<keyword evidence="7 9" id="KW-0408">Iron</keyword>
<comment type="subcellular location">
    <subcellularLocation>
        <location evidence="1">Cell membrane</location>
    </subcellularLocation>
</comment>
<feature type="domain" description="Cytochrome c" evidence="11">
    <location>
        <begin position="340"/>
        <end position="428"/>
    </location>
</feature>
<feature type="signal peptide" evidence="10">
    <location>
        <begin position="1"/>
        <end position="21"/>
    </location>
</feature>
<dbReference type="EMBL" id="JBHTLR010000008">
    <property type="protein sequence ID" value="MFD1216812.1"/>
    <property type="molecule type" value="Genomic_DNA"/>
</dbReference>
<protein>
    <submittedName>
        <fullName evidence="12">C-type cytochrome</fullName>
    </submittedName>
</protein>
<keyword evidence="2" id="KW-1003">Cell membrane</keyword>
<dbReference type="SUPFAM" id="SSF46626">
    <property type="entry name" value="Cytochrome c"/>
    <property type="match status" value="3"/>
</dbReference>
<dbReference type="PANTHER" id="PTHR35008:SF8">
    <property type="entry name" value="ALCOHOL DEHYDROGENASE CYTOCHROME C SUBUNIT"/>
    <property type="match status" value="1"/>
</dbReference>
<dbReference type="InterPro" id="IPR036909">
    <property type="entry name" value="Cyt_c-like_dom_sf"/>
</dbReference>
<evidence type="ECO:0000256" key="3">
    <source>
        <dbReference type="ARBA" id="ARBA00022617"/>
    </source>
</evidence>
<evidence type="ECO:0000313" key="13">
    <source>
        <dbReference type="Proteomes" id="UP001597264"/>
    </source>
</evidence>
<evidence type="ECO:0000259" key="11">
    <source>
        <dbReference type="PROSITE" id="PS51007"/>
    </source>
</evidence>
<keyword evidence="4 9" id="KW-0479">Metal-binding</keyword>